<organism evidence="1 2">
    <name type="scientific">Levilinea saccharolytica</name>
    <dbReference type="NCBI Taxonomy" id="229921"/>
    <lineage>
        <taxon>Bacteria</taxon>
        <taxon>Bacillati</taxon>
        <taxon>Chloroflexota</taxon>
        <taxon>Anaerolineae</taxon>
        <taxon>Anaerolineales</taxon>
        <taxon>Anaerolineaceae</taxon>
        <taxon>Levilinea</taxon>
    </lineage>
</organism>
<sequence>MMQSLQQVITKTKHEYNLGVHALLRYRFGLSTFTLPQFAWIFYFTTYQGSNLGYLYKYECKHFTKRDIKNLAK</sequence>
<dbReference type="Proteomes" id="UP000050501">
    <property type="component" value="Unassembled WGS sequence"/>
</dbReference>
<comment type="caution">
    <text evidence="1">The sequence shown here is derived from an EMBL/GenBank/DDBJ whole genome shotgun (WGS) entry which is preliminary data.</text>
</comment>
<reference evidence="1 2" key="1">
    <citation type="submission" date="2015-07" db="EMBL/GenBank/DDBJ databases">
        <title>Genome sequence of Levilinea saccharolytica DSM 16555.</title>
        <authorList>
            <person name="Hemp J."/>
            <person name="Ward L.M."/>
            <person name="Pace L.A."/>
            <person name="Fischer W.W."/>
        </authorList>
    </citation>
    <scope>NUCLEOTIDE SEQUENCE [LARGE SCALE GENOMIC DNA]</scope>
    <source>
        <strain evidence="1 2">KIBI-1</strain>
    </source>
</reference>
<keyword evidence="2" id="KW-1185">Reference proteome</keyword>
<gene>
    <name evidence="1" type="ORF">ADN01_05855</name>
</gene>
<evidence type="ECO:0000313" key="1">
    <source>
        <dbReference type="EMBL" id="KPL85770.1"/>
    </source>
</evidence>
<proteinExistence type="predicted"/>
<evidence type="ECO:0000313" key="2">
    <source>
        <dbReference type="Proteomes" id="UP000050501"/>
    </source>
</evidence>
<accession>A0A0N8GR82</accession>
<dbReference type="EMBL" id="LGCM01000024">
    <property type="protein sequence ID" value="KPL85770.1"/>
    <property type="molecule type" value="Genomic_DNA"/>
</dbReference>
<name>A0A0N8GR82_9CHLR</name>
<protein>
    <submittedName>
        <fullName evidence="1">Uncharacterized protein</fullName>
    </submittedName>
</protein>
<dbReference type="AlphaFoldDB" id="A0A0N8GR82"/>